<organism evidence="1 2">
    <name type="scientific">Dermacentor silvarum</name>
    <name type="common">Tick</name>
    <dbReference type="NCBI Taxonomy" id="543639"/>
    <lineage>
        <taxon>Eukaryota</taxon>
        <taxon>Metazoa</taxon>
        <taxon>Ecdysozoa</taxon>
        <taxon>Arthropoda</taxon>
        <taxon>Chelicerata</taxon>
        <taxon>Arachnida</taxon>
        <taxon>Acari</taxon>
        <taxon>Parasitiformes</taxon>
        <taxon>Ixodida</taxon>
        <taxon>Ixodoidea</taxon>
        <taxon>Ixodidae</taxon>
        <taxon>Rhipicephalinae</taxon>
        <taxon>Dermacentor</taxon>
    </lineage>
</organism>
<evidence type="ECO:0000313" key="1">
    <source>
        <dbReference type="EMBL" id="KAH7965940.1"/>
    </source>
</evidence>
<sequence>MCTAASGTRVSVEVESADRKANDGMDYRKWQSFCGLTTPNKAVLLIATVSGALSMGGSLAAFMRILVASSDSRIIPDYQGSVKVNTMLFLFPCIYCLLRTSTCILLIWGSKIERAQLVLPWIVTAIVDLVLCVVGMVVLGIAATQNGAQVFGDGYSEWFASGAGLCALLFLLMVYFVICVMSYFEDLLKKPNTNFFKGPRWNAVMREWGHKEAAAGATVNTAFEAA</sequence>
<protein>
    <submittedName>
        <fullName evidence="1">Uncharacterized protein</fullName>
    </submittedName>
</protein>
<evidence type="ECO:0000313" key="2">
    <source>
        <dbReference type="Proteomes" id="UP000821865"/>
    </source>
</evidence>
<name>A0ACB8DD98_DERSI</name>
<proteinExistence type="predicted"/>
<keyword evidence="2" id="KW-1185">Reference proteome</keyword>
<accession>A0ACB8DD98</accession>
<dbReference type="Proteomes" id="UP000821865">
    <property type="component" value="Chromosome 2"/>
</dbReference>
<gene>
    <name evidence="1" type="ORF">HPB49_012271</name>
</gene>
<reference evidence="1" key="1">
    <citation type="submission" date="2020-05" db="EMBL/GenBank/DDBJ databases">
        <title>Large-scale comparative analyses of tick genomes elucidate their genetic diversity and vector capacities.</title>
        <authorList>
            <person name="Jia N."/>
            <person name="Wang J."/>
            <person name="Shi W."/>
            <person name="Du L."/>
            <person name="Sun Y."/>
            <person name="Zhan W."/>
            <person name="Jiang J."/>
            <person name="Wang Q."/>
            <person name="Zhang B."/>
            <person name="Ji P."/>
            <person name="Sakyi L.B."/>
            <person name="Cui X."/>
            <person name="Yuan T."/>
            <person name="Jiang B."/>
            <person name="Yang W."/>
            <person name="Lam T.T.-Y."/>
            <person name="Chang Q."/>
            <person name="Ding S."/>
            <person name="Wang X."/>
            <person name="Zhu J."/>
            <person name="Ruan X."/>
            <person name="Zhao L."/>
            <person name="Wei J."/>
            <person name="Que T."/>
            <person name="Du C."/>
            <person name="Cheng J."/>
            <person name="Dai P."/>
            <person name="Han X."/>
            <person name="Huang E."/>
            <person name="Gao Y."/>
            <person name="Liu J."/>
            <person name="Shao H."/>
            <person name="Ye R."/>
            <person name="Li L."/>
            <person name="Wei W."/>
            <person name="Wang X."/>
            <person name="Wang C."/>
            <person name="Yang T."/>
            <person name="Huo Q."/>
            <person name="Li W."/>
            <person name="Guo W."/>
            <person name="Chen H."/>
            <person name="Zhou L."/>
            <person name="Ni X."/>
            <person name="Tian J."/>
            <person name="Zhou Y."/>
            <person name="Sheng Y."/>
            <person name="Liu T."/>
            <person name="Pan Y."/>
            <person name="Xia L."/>
            <person name="Li J."/>
            <person name="Zhao F."/>
            <person name="Cao W."/>
        </authorList>
    </citation>
    <scope>NUCLEOTIDE SEQUENCE</scope>
    <source>
        <strain evidence="1">Dsil-2018</strain>
    </source>
</reference>
<dbReference type="EMBL" id="CM023471">
    <property type="protein sequence ID" value="KAH7965940.1"/>
    <property type="molecule type" value="Genomic_DNA"/>
</dbReference>
<comment type="caution">
    <text evidence="1">The sequence shown here is derived from an EMBL/GenBank/DDBJ whole genome shotgun (WGS) entry which is preliminary data.</text>
</comment>